<evidence type="ECO:0000256" key="1">
    <source>
        <dbReference type="SAM" id="MobiDB-lite"/>
    </source>
</evidence>
<proteinExistence type="predicted"/>
<evidence type="ECO:0008006" key="4">
    <source>
        <dbReference type="Google" id="ProtNLM"/>
    </source>
</evidence>
<dbReference type="AlphaFoldDB" id="A0A7S2SYK5"/>
<gene>
    <name evidence="3" type="ORF">CPRI1469_LOCUS2135</name>
</gene>
<feature type="compositionally biased region" description="Polar residues" evidence="1">
    <location>
        <begin position="153"/>
        <end position="162"/>
    </location>
</feature>
<name>A0A7S2SYK5_9CHLO</name>
<organism evidence="3">
    <name type="scientific">Chloropicon primus</name>
    <dbReference type="NCBI Taxonomy" id="1764295"/>
    <lineage>
        <taxon>Eukaryota</taxon>
        <taxon>Viridiplantae</taxon>
        <taxon>Chlorophyta</taxon>
        <taxon>Chloropicophyceae</taxon>
        <taxon>Chloropicales</taxon>
        <taxon>Chloropicaceae</taxon>
        <taxon>Chloropicon</taxon>
    </lineage>
</organism>
<reference evidence="3" key="1">
    <citation type="submission" date="2021-01" db="EMBL/GenBank/DDBJ databases">
        <authorList>
            <person name="Corre E."/>
            <person name="Pelletier E."/>
            <person name="Niang G."/>
            <person name="Scheremetjew M."/>
            <person name="Finn R."/>
            <person name="Kale V."/>
            <person name="Holt S."/>
            <person name="Cochrane G."/>
            <person name="Meng A."/>
            <person name="Brown T."/>
            <person name="Cohen L."/>
        </authorList>
    </citation>
    <scope>NUCLEOTIDE SEQUENCE</scope>
    <source>
        <strain evidence="3">CCMP1205</strain>
    </source>
</reference>
<keyword evidence="2" id="KW-0472">Membrane</keyword>
<evidence type="ECO:0000313" key="3">
    <source>
        <dbReference type="EMBL" id="CAD9713286.1"/>
    </source>
</evidence>
<feature type="transmembrane region" description="Helical" evidence="2">
    <location>
        <begin position="105"/>
        <end position="122"/>
    </location>
</feature>
<evidence type="ECO:0000256" key="2">
    <source>
        <dbReference type="SAM" id="Phobius"/>
    </source>
</evidence>
<sequence length="219" mass="24414">MRMMRLGWRGPAGLMKVGVRGSGGQGVGTRRCPRHEGTFRCNVFDSEAAQDCRMEDAEAYEFFDLEKAASAPGSESEAATTSRSVHGSFTVQEQVARNFTRTQRYLPHGGLGLCLIVCWAYFANSKKLATLQERKAKERRVLEEKKDWLKSRTLLSMSPQDEQQQKVDSTEYPESLMAAEDDGSLARPTDKVYDSFLRDSKADRVLAPSEIFLDGGEGS</sequence>
<keyword evidence="2" id="KW-1133">Transmembrane helix</keyword>
<dbReference type="EMBL" id="HBHL01003395">
    <property type="protein sequence ID" value="CAD9713286.1"/>
    <property type="molecule type" value="Transcribed_RNA"/>
</dbReference>
<accession>A0A7S2SYK5</accession>
<protein>
    <recommendedName>
        <fullName evidence="4">Transmembrane protein</fullName>
    </recommendedName>
</protein>
<feature type="region of interest" description="Disordered" evidence="1">
    <location>
        <begin position="153"/>
        <end position="187"/>
    </location>
</feature>
<keyword evidence="2" id="KW-0812">Transmembrane</keyword>